<dbReference type="RefSeq" id="WP_212569744.1">
    <property type="nucleotide sequence ID" value="NZ_CP073084.1"/>
</dbReference>
<dbReference type="EMBL" id="CP073084">
    <property type="protein sequence ID" value="QUE53571.1"/>
    <property type="molecule type" value="Genomic_DNA"/>
</dbReference>
<gene>
    <name evidence="1" type="ORF">INT76_06820</name>
</gene>
<protein>
    <submittedName>
        <fullName evidence="1">Uncharacterized protein</fullName>
    </submittedName>
</protein>
<evidence type="ECO:0000313" key="1">
    <source>
        <dbReference type="EMBL" id="QUE53571.1"/>
    </source>
</evidence>
<dbReference type="Proteomes" id="UP000677616">
    <property type="component" value="Chromosome"/>
</dbReference>
<evidence type="ECO:0000313" key="2">
    <source>
        <dbReference type="Proteomes" id="UP000677616"/>
    </source>
</evidence>
<keyword evidence="2" id="KW-1185">Reference proteome</keyword>
<accession>A0ABX7YIX9</accession>
<reference evidence="1 2" key="1">
    <citation type="submission" date="2021-04" db="EMBL/GenBank/DDBJ databases">
        <title>Complete genome sequence of a novel Streptococcus species.</title>
        <authorList>
            <person name="Teng J.L.L."/>
        </authorList>
    </citation>
    <scope>NUCLEOTIDE SEQUENCE [LARGE SCALE GENOMIC DNA]</scope>
    <source>
        <strain evidence="1 2">HKU75</strain>
    </source>
</reference>
<proteinExistence type="predicted"/>
<sequence>MENKVDISTHAALSEYEKGKIYLAIQFLHVTNFVSLKQGEFELPNSIKETVRNNAENYNKYIERGQKIIDEFKRAMRELSDEMIASAVNPE</sequence>
<name>A0ABX7YIX9_9STRE</name>
<organism evidence="1 2">
    <name type="scientific">Streptococcus oriscaviae</name>
    <dbReference type="NCBI Taxonomy" id="2781599"/>
    <lineage>
        <taxon>Bacteria</taxon>
        <taxon>Bacillati</taxon>
        <taxon>Bacillota</taxon>
        <taxon>Bacilli</taxon>
        <taxon>Lactobacillales</taxon>
        <taxon>Streptococcaceae</taxon>
        <taxon>Streptococcus</taxon>
    </lineage>
</organism>